<name>A0A426XB40_ENSVE</name>
<comment type="caution">
    <text evidence="2">The sequence shown here is derived from an EMBL/GenBank/DDBJ whole genome shotgun (WGS) entry which is preliminary data.</text>
</comment>
<evidence type="ECO:0000313" key="2">
    <source>
        <dbReference type="EMBL" id="RRT36674.1"/>
    </source>
</evidence>
<evidence type="ECO:0000313" key="3">
    <source>
        <dbReference type="Proteomes" id="UP000287651"/>
    </source>
</evidence>
<protein>
    <submittedName>
        <fullName evidence="2">Uncharacterized protein</fullName>
    </submittedName>
</protein>
<accession>A0A426XB40</accession>
<reference evidence="2 3" key="1">
    <citation type="journal article" date="2014" name="Agronomy (Basel)">
        <title>A Draft Genome Sequence for Ensete ventricosum, the Drought-Tolerant Tree Against Hunger.</title>
        <authorList>
            <person name="Harrison J."/>
            <person name="Moore K.A."/>
            <person name="Paszkiewicz K."/>
            <person name="Jones T."/>
            <person name="Grant M."/>
            <person name="Ambacheew D."/>
            <person name="Muzemil S."/>
            <person name="Studholme D.J."/>
        </authorList>
    </citation>
    <scope>NUCLEOTIDE SEQUENCE [LARGE SCALE GENOMIC DNA]</scope>
</reference>
<dbReference type="AlphaFoldDB" id="A0A426XB40"/>
<feature type="non-terminal residue" evidence="2">
    <location>
        <position position="77"/>
    </location>
</feature>
<sequence>MGTVDYGQPAGAAVTYGHTPLERGVRKGLPPAASPTASKGGGVGHKGGRPLAGWLPMGKGSRCLRRGSSDNADGARG</sequence>
<organism evidence="2 3">
    <name type="scientific">Ensete ventricosum</name>
    <name type="common">Abyssinian banana</name>
    <name type="synonym">Musa ensete</name>
    <dbReference type="NCBI Taxonomy" id="4639"/>
    <lineage>
        <taxon>Eukaryota</taxon>
        <taxon>Viridiplantae</taxon>
        <taxon>Streptophyta</taxon>
        <taxon>Embryophyta</taxon>
        <taxon>Tracheophyta</taxon>
        <taxon>Spermatophyta</taxon>
        <taxon>Magnoliopsida</taxon>
        <taxon>Liliopsida</taxon>
        <taxon>Zingiberales</taxon>
        <taxon>Musaceae</taxon>
        <taxon>Ensete</taxon>
    </lineage>
</organism>
<feature type="region of interest" description="Disordered" evidence="1">
    <location>
        <begin position="15"/>
        <end position="77"/>
    </location>
</feature>
<gene>
    <name evidence="2" type="ORF">B296_00026806</name>
</gene>
<evidence type="ECO:0000256" key="1">
    <source>
        <dbReference type="SAM" id="MobiDB-lite"/>
    </source>
</evidence>
<dbReference type="EMBL" id="AMZH03023266">
    <property type="protein sequence ID" value="RRT36674.1"/>
    <property type="molecule type" value="Genomic_DNA"/>
</dbReference>
<proteinExistence type="predicted"/>
<dbReference type="Proteomes" id="UP000287651">
    <property type="component" value="Unassembled WGS sequence"/>
</dbReference>